<feature type="transmembrane region" description="Helical" evidence="1">
    <location>
        <begin position="110"/>
        <end position="131"/>
    </location>
</feature>
<keyword evidence="1" id="KW-0812">Transmembrane</keyword>
<protein>
    <submittedName>
        <fullName evidence="2">Uncharacterized protein</fullName>
    </submittedName>
</protein>
<keyword evidence="1" id="KW-0472">Membrane</keyword>
<dbReference type="Pfam" id="PF19728">
    <property type="entry name" value="DUF6220"/>
    <property type="match status" value="1"/>
</dbReference>
<dbReference type="STRING" id="323097.Nham_0988"/>
<feature type="transmembrane region" description="Helical" evidence="1">
    <location>
        <begin position="54"/>
        <end position="74"/>
    </location>
</feature>
<feature type="transmembrane region" description="Helical" evidence="1">
    <location>
        <begin position="20"/>
        <end position="42"/>
    </location>
</feature>
<feature type="transmembrane region" description="Helical" evidence="1">
    <location>
        <begin position="81"/>
        <end position="98"/>
    </location>
</feature>
<evidence type="ECO:0000313" key="2">
    <source>
        <dbReference type="EMBL" id="ABE61838.1"/>
    </source>
</evidence>
<evidence type="ECO:0000313" key="3">
    <source>
        <dbReference type="Proteomes" id="UP000001953"/>
    </source>
</evidence>
<dbReference type="HOGENOM" id="CLU_1894003_0_0_5"/>
<dbReference type="KEGG" id="nha:Nham_0988"/>
<accession>Q1QPK9</accession>
<reference evidence="2 3" key="1">
    <citation type="submission" date="2006-03" db="EMBL/GenBank/DDBJ databases">
        <title>Complete sequence of chromosome of Nitrobacter hamburgensis X14.</title>
        <authorList>
            <consortium name="US DOE Joint Genome Institute"/>
            <person name="Copeland A."/>
            <person name="Lucas S."/>
            <person name="Lapidus A."/>
            <person name="Barry K."/>
            <person name="Detter J.C."/>
            <person name="Glavina del Rio T."/>
            <person name="Hammon N."/>
            <person name="Israni S."/>
            <person name="Dalin E."/>
            <person name="Tice H."/>
            <person name="Pitluck S."/>
            <person name="Chain P."/>
            <person name="Malfatti S."/>
            <person name="Shin M."/>
            <person name="Vergez L."/>
            <person name="Schmutz J."/>
            <person name="Larimer F."/>
            <person name="Land M."/>
            <person name="Hauser L."/>
            <person name="Kyrpides N."/>
            <person name="Ivanova N."/>
            <person name="Ward B."/>
            <person name="Arp D."/>
            <person name="Klotz M."/>
            <person name="Stein L."/>
            <person name="O'Mullan G."/>
            <person name="Starkenburg S."/>
            <person name="Sayavedra L."/>
            <person name="Poret-Peterson A.T."/>
            <person name="Gentry M.E."/>
            <person name="Bruce D."/>
            <person name="Richardson P."/>
        </authorList>
    </citation>
    <scope>NUCLEOTIDE SEQUENCE [LARGE SCALE GENOMIC DNA]</scope>
    <source>
        <strain evidence="3">DSM 10229 / NCIMB 13809 / X14</strain>
    </source>
</reference>
<organism evidence="2 3">
    <name type="scientific">Nitrobacter hamburgensis (strain DSM 10229 / NCIMB 13809 / X14)</name>
    <dbReference type="NCBI Taxonomy" id="323097"/>
    <lineage>
        <taxon>Bacteria</taxon>
        <taxon>Pseudomonadati</taxon>
        <taxon>Pseudomonadota</taxon>
        <taxon>Alphaproteobacteria</taxon>
        <taxon>Hyphomicrobiales</taxon>
        <taxon>Nitrobacteraceae</taxon>
        <taxon>Nitrobacter</taxon>
    </lineage>
</organism>
<proteinExistence type="predicted"/>
<dbReference type="Proteomes" id="UP000001953">
    <property type="component" value="Chromosome"/>
</dbReference>
<evidence type="ECO:0000256" key="1">
    <source>
        <dbReference type="SAM" id="Phobius"/>
    </source>
</evidence>
<keyword evidence="3" id="KW-1185">Reference proteome</keyword>
<dbReference type="EMBL" id="CP000319">
    <property type="protein sequence ID" value="ABE61838.1"/>
    <property type="molecule type" value="Genomic_DNA"/>
</dbReference>
<dbReference type="AlphaFoldDB" id="Q1QPK9"/>
<sequence length="134" mass="14698">MNESRDVATGRLPAIANRLLKILSGLLAVAILIQFFIAGMSSLTAPDWWDYHKIWISFFQWLVLPLPLLAWFCGKPRIGRLSLASLLIAQIALQYVLVHRALDGRLPIGVGLHAVNGAVMLVVATALTLGWNDA</sequence>
<name>Q1QPK9_NITHX</name>
<gene>
    <name evidence="2" type="ordered locus">Nham_0988</name>
</gene>
<dbReference type="InterPro" id="IPR046192">
    <property type="entry name" value="DUF6220"/>
</dbReference>
<keyword evidence="1" id="KW-1133">Transmembrane helix</keyword>